<organism evidence="1">
    <name type="scientific">Triatoma infestans</name>
    <name type="common">Assassin bug</name>
    <dbReference type="NCBI Taxonomy" id="30076"/>
    <lineage>
        <taxon>Eukaryota</taxon>
        <taxon>Metazoa</taxon>
        <taxon>Ecdysozoa</taxon>
        <taxon>Arthropoda</taxon>
        <taxon>Hexapoda</taxon>
        <taxon>Insecta</taxon>
        <taxon>Pterygota</taxon>
        <taxon>Neoptera</taxon>
        <taxon>Paraneoptera</taxon>
        <taxon>Hemiptera</taxon>
        <taxon>Heteroptera</taxon>
        <taxon>Panheteroptera</taxon>
        <taxon>Cimicomorpha</taxon>
        <taxon>Reduviidae</taxon>
        <taxon>Triatominae</taxon>
        <taxon>Triatoma</taxon>
    </lineage>
</organism>
<name>A0A170X2V8_TRIIF</name>
<reference evidence="1" key="2">
    <citation type="journal article" date="2017" name="J. Med. Entomol.">
        <title>Transcriptome Analysis of the Triatoma infestans (Hemiptera: Reduviidae) Integument.</title>
        <authorList>
            <person name="Calderon-Fernandez G.M."/>
            <person name="Moriconi D.E."/>
            <person name="Dulbecco A.B."/>
            <person name="Juarez M.P."/>
        </authorList>
    </citation>
    <scope>NUCLEOTIDE SEQUENCE</scope>
    <source>
        <strain evidence="1">Int1</strain>
        <tissue evidence="1">Integument</tissue>
    </source>
</reference>
<dbReference type="AlphaFoldDB" id="A0A170X2V8"/>
<protein>
    <submittedName>
        <fullName evidence="1">Bestrophin-2-like protein isoform x2</fullName>
    </submittedName>
</protein>
<reference evidence="1" key="1">
    <citation type="submission" date="2016-04" db="EMBL/GenBank/DDBJ databases">
        <authorList>
            <person name="Calderon-Fernandez G.M.Sr."/>
        </authorList>
    </citation>
    <scope>NUCLEOTIDE SEQUENCE</scope>
    <source>
        <strain evidence="1">Int1</strain>
        <tissue evidence="1">Integument</tissue>
    </source>
</reference>
<dbReference type="EMBL" id="GEMB01004841">
    <property type="protein sequence ID" value="JAR98456.1"/>
    <property type="molecule type" value="Transcribed_RNA"/>
</dbReference>
<accession>A0A170X2V8</accession>
<evidence type="ECO:0000313" key="1">
    <source>
        <dbReference type="EMBL" id="JAR98456.1"/>
    </source>
</evidence>
<feature type="non-terminal residue" evidence="1">
    <location>
        <position position="1"/>
    </location>
</feature>
<proteinExistence type="predicted"/>
<sequence length="64" mass="7153">EMEKVKVEIVRHVGHPLVLASGKVYGGNQYWTIHLAMFGGTILKGVGLQLQRPFVKVLVRVLKL</sequence>